<dbReference type="PANTHER" id="PTHR23520:SF5">
    <property type="entry name" value="TRANSPORTER, PUTATIVE (AFU_ORTHOLOGUE AFUA_3G04000)-RELATED"/>
    <property type="match status" value="1"/>
</dbReference>
<feature type="transmembrane region" description="Helical" evidence="1">
    <location>
        <begin position="70"/>
        <end position="87"/>
    </location>
</feature>
<dbReference type="Pfam" id="PF07690">
    <property type="entry name" value="MFS_1"/>
    <property type="match status" value="2"/>
</dbReference>
<feature type="transmembrane region" description="Helical" evidence="1">
    <location>
        <begin position="122"/>
        <end position="139"/>
    </location>
</feature>
<dbReference type="Gene3D" id="1.20.1250.20">
    <property type="entry name" value="MFS general substrate transporter like domains"/>
    <property type="match status" value="2"/>
</dbReference>
<evidence type="ECO:0000313" key="3">
    <source>
        <dbReference type="Proteomes" id="UP000610960"/>
    </source>
</evidence>
<dbReference type="AlphaFoldDB" id="A0A830GTB0"/>
<feature type="transmembrane region" description="Helical" evidence="1">
    <location>
        <begin position="247"/>
        <end position="264"/>
    </location>
</feature>
<organism evidence="2 3">
    <name type="scientific">Thermocladium modestius</name>
    <dbReference type="NCBI Taxonomy" id="62609"/>
    <lineage>
        <taxon>Archaea</taxon>
        <taxon>Thermoproteota</taxon>
        <taxon>Thermoprotei</taxon>
        <taxon>Thermoproteales</taxon>
        <taxon>Thermoproteaceae</taxon>
        <taxon>Thermocladium</taxon>
    </lineage>
</organism>
<dbReference type="SUPFAM" id="SSF103473">
    <property type="entry name" value="MFS general substrate transporter"/>
    <property type="match status" value="1"/>
</dbReference>
<dbReference type="InterPro" id="IPR011701">
    <property type="entry name" value="MFS"/>
</dbReference>
<dbReference type="InterPro" id="IPR036259">
    <property type="entry name" value="MFS_trans_sf"/>
</dbReference>
<feature type="transmembrane region" description="Helical" evidence="1">
    <location>
        <begin position="334"/>
        <end position="355"/>
    </location>
</feature>
<proteinExistence type="predicted"/>
<protein>
    <submittedName>
        <fullName evidence="2">MFS transporter</fullName>
    </submittedName>
</protein>
<feature type="transmembrane region" description="Helical" evidence="1">
    <location>
        <begin position="218"/>
        <end position="235"/>
    </location>
</feature>
<reference evidence="2" key="2">
    <citation type="submission" date="2020-09" db="EMBL/GenBank/DDBJ databases">
        <authorList>
            <person name="Sun Q."/>
            <person name="Ohkuma M."/>
        </authorList>
    </citation>
    <scope>NUCLEOTIDE SEQUENCE</scope>
    <source>
        <strain evidence="2">JCM 10088</strain>
    </source>
</reference>
<keyword evidence="1" id="KW-0812">Transmembrane</keyword>
<keyword evidence="3" id="KW-1185">Reference proteome</keyword>
<dbReference type="EMBL" id="BMNL01000002">
    <property type="protein sequence ID" value="GGP20298.1"/>
    <property type="molecule type" value="Genomic_DNA"/>
</dbReference>
<reference evidence="2" key="1">
    <citation type="journal article" date="2014" name="Int. J. Syst. Evol. Microbiol.">
        <title>Complete genome sequence of Corynebacterium casei LMG S-19264T (=DSM 44701T), isolated from a smear-ripened cheese.</title>
        <authorList>
            <consortium name="US DOE Joint Genome Institute (JGI-PGF)"/>
            <person name="Walter F."/>
            <person name="Albersmeier A."/>
            <person name="Kalinowski J."/>
            <person name="Ruckert C."/>
        </authorList>
    </citation>
    <scope>NUCLEOTIDE SEQUENCE</scope>
    <source>
        <strain evidence="2">JCM 10088</strain>
    </source>
</reference>
<dbReference type="GO" id="GO:0022857">
    <property type="term" value="F:transmembrane transporter activity"/>
    <property type="evidence" value="ECO:0007669"/>
    <property type="project" value="InterPro"/>
</dbReference>
<evidence type="ECO:0000256" key="1">
    <source>
        <dbReference type="SAM" id="Phobius"/>
    </source>
</evidence>
<dbReference type="OrthoDB" id="56622at2157"/>
<sequence length="365" mass="39040">MNKEELLLVSSSSISGVAWGANTIVVPIYLTQLGLPPFYVGLLLSASIVFSSSLAFAFSILADAHGRKRYALISRLVSAVSFLFLFMKIPYAYIFSSSWGGGGLVNAMLAEKTRNVEGDLSLMNSLSIVSSFIGALLPLGVPIRFIFLVDSGIAFTSLLLISMVSENYKGSGHTSFKVDITMGKFSTEAVIGLGAGIVIPLMSLWFELRFNESARDMSPVFALSDLTLALTVLAAPRLAARVGTVKAIVLTHVSAIALLIALPFSPTFPAASAIFVVRNALMNMGNPLLSSMILKLMPENRRASATSFINLLSSIPRAAGPSIGGYLFGEGNLYSPFFITAGLYSLATALFYAFFRNARLEAVRV</sequence>
<dbReference type="Proteomes" id="UP000610960">
    <property type="component" value="Unassembled WGS sequence"/>
</dbReference>
<comment type="caution">
    <text evidence="2">The sequence shown here is derived from an EMBL/GenBank/DDBJ whole genome shotgun (WGS) entry which is preliminary data.</text>
</comment>
<feature type="transmembrane region" description="Helical" evidence="1">
    <location>
        <begin position="185"/>
        <end position="206"/>
    </location>
</feature>
<keyword evidence="1" id="KW-1133">Transmembrane helix</keyword>
<evidence type="ECO:0000313" key="2">
    <source>
        <dbReference type="EMBL" id="GGP20298.1"/>
    </source>
</evidence>
<keyword evidence="1" id="KW-0472">Membrane</keyword>
<gene>
    <name evidence="2" type="ORF">GCM10007981_07810</name>
</gene>
<name>A0A830GTB0_9CREN</name>
<dbReference type="PANTHER" id="PTHR23520">
    <property type="entry name" value="TRANSPORTER, PUTATIVE (AFU_ORTHOLOGUE AFUA_3G04000)-RELATED"/>
    <property type="match status" value="1"/>
</dbReference>
<feature type="transmembrane region" description="Helical" evidence="1">
    <location>
        <begin position="36"/>
        <end position="58"/>
    </location>
</feature>
<accession>A0A830GTB0</accession>
<dbReference type="RefSeq" id="WP_188596133.1">
    <property type="nucleotide sequence ID" value="NZ_BMNL01000002.1"/>
</dbReference>